<dbReference type="Pfam" id="PF12146">
    <property type="entry name" value="Hydrolase_4"/>
    <property type="match status" value="1"/>
</dbReference>
<dbReference type="PANTHER" id="PTHR11614">
    <property type="entry name" value="PHOSPHOLIPASE-RELATED"/>
    <property type="match status" value="1"/>
</dbReference>
<dbReference type="AlphaFoldDB" id="A0A9P4HK88"/>
<evidence type="ECO:0000313" key="2">
    <source>
        <dbReference type="EMBL" id="KAF2034536.1"/>
    </source>
</evidence>
<comment type="caution">
    <text evidence="2">The sequence shown here is derived from an EMBL/GenBank/DDBJ whole genome shotgun (WGS) entry which is preliminary data.</text>
</comment>
<dbReference type="InterPro" id="IPR022742">
    <property type="entry name" value="Hydrolase_4"/>
</dbReference>
<keyword evidence="3" id="KW-1185">Reference proteome</keyword>
<feature type="domain" description="Serine aminopeptidase S33" evidence="1">
    <location>
        <begin position="26"/>
        <end position="275"/>
    </location>
</feature>
<accession>A0A9P4HK88</accession>
<dbReference type="Gene3D" id="3.40.50.1820">
    <property type="entry name" value="alpha/beta hydrolase"/>
    <property type="match status" value="1"/>
</dbReference>
<dbReference type="EMBL" id="ML978161">
    <property type="protein sequence ID" value="KAF2034536.1"/>
    <property type="molecule type" value="Genomic_DNA"/>
</dbReference>
<protein>
    <submittedName>
        <fullName evidence="2">Alpha/beta-hydrolase</fullName>
    </submittedName>
</protein>
<organism evidence="2 3">
    <name type="scientific">Setomelanomma holmii</name>
    <dbReference type="NCBI Taxonomy" id="210430"/>
    <lineage>
        <taxon>Eukaryota</taxon>
        <taxon>Fungi</taxon>
        <taxon>Dikarya</taxon>
        <taxon>Ascomycota</taxon>
        <taxon>Pezizomycotina</taxon>
        <taxon>Dothideomycetes</taxon>
        <taxon>Pleosporomycetidae</taxon>
        <taxon>Pleosporales</taxon>
        <taxon>Pleosporineae</taxon>
        <taxon>Phaeosphaeriaceae</taxon>
        <taxon>Setomelanomma</taxon>
    </lineage>
</organism>
<gene>
    <name evidence="2" type="ORF">EK21DRAFT_97611</name>
</gene>
<evidence type="ECO:0000313" key="3">
    <source>
        <dbReference type="Proteomes" id="UP000799777"/>
    </source>
</evidence>
<proteinExistence type="predicted"/>
<dbReference type="FunFam" id="3.40.50.1820:FF:000255">
    <property type="entry name" value="Alpha/beta hydrolase, putative"/>
    <property type="match status" value="1"/>
</dbReference>
<dbReference type="InterPro" id="IPR051044">
    <property type="entry name" value="MAG_DAG_Lipase"/>
</dbReference>
<name>A0A9P4HK88_9PLEO</name>
<sequence length="300" mass="33476">MSTEEGFHTLSDGHKLYTKTWKTEGPAKARLAFIHGFSDVINTYDNFFTYLASKGIEVYSFDQRGWGKSVTQQKERGHTGPTTQVLDDITSFLRTLLPSPVPLFLMGHSMGGGEVLCYAASGPSDVRKHIRGYLLESPFVDFNAKSKPSFVTVFFGRLAGKLLPHRQLVNKLDPKLVSRDPAVCKRFDEDELCHDTGTLEGLAGLIDRTNLLAAGKIVIPDDAGEGSVTRIWIGHGDADGITDYAATKRLADALQVKDKEFKSYSGYFHRLHDEPSPHKEVFWEDVEKWILARSTDKPKL</sequence>
<dbReference type="InterPro" id="IPR029058">
    <property type="entry name" value="AB_hydrolase_fold"/>
</dbReference>
<evidence type="ECO:0000259" key="1">
    <source>
        <dbReference type="Pfam" id="PF12146"/>
    </source>
</evidence>
<dbReference type="SUPFAM" id="SSF53474">
    <property type="entry name" value="alpha/beta-Hydrolases"/>
    <property type="match status" value="1"/>
</dbReference>
<reference evidence="2" key="1">
    <citation type="journal article" date="2020" name="Stud. Mycol.">
        <title>101 Dothideomycetes genomes: a test case for predicting lifestyles and emergence of pathogens.</title>
        <authorList>
            <person name="Haridas S."/>
            <person name="Albert R."/>
            <person name="Binder M."/>
            <person name="Bloem J."/>
            <person name="Labutti K."/>
            <person name="Salamov A."/>
            <person name="Andreopoulos B."/>
            <person name="Baker S."/>
            <person name="Barry K."/>
            <person name="Bills G."/>
            <person name="Bluhm B."/>
            <person name="Cannon C."/>
            <person name="Castanera R."/>
            <person name="Culley D."/>
            <person name="Daum C."/>
            <person name="Ezra D."/>
            <person name="Gonzalez J."/>
            <person name="Henrissat B."/>
            <person name="Kuo A."/>
            <person name="Liang C."/>
            <person name="Lipzen A."/>
            <person name="Lutzoni F."/>
            <person name="Magnuson J."/>
            <person name="Mondo S."/>
            <person name="Nolan M."/>
            <person name="Ohm R."/>
            <person name="Pangilinan J."/>
            <person name="Park H.-J."/>
            <person name="Ramirez L."/>
            <person name="Alfaro M."/>
            <person name="Sun H."/>
            <person name="Tritt A."/>
            <person name="Yoshinaga Y."/>
            <person name="Zwiers L.-H."/>
            <person name="Turgeon B."/>
            <person name="Goodwin S."/>
            <person name="Spatafora J."/>
            <person name="Crous P."/>
            <person name="Grigoriev I."/>
        </authorList>
    </citation>
    <scope>NUCLEOTIDE SEQUENCE</scope>
    <source>
        <strain evidence="2">CBS 110217</strain>
    </source>
</reference>
<dbReference type="Proteomes" id="UP000799777">
    <property type="component" value="Unassembled WGS sequence"/>
</dbReference>
<dbReference type="OrthoDB" id="10249433at2759"/>